<dbReference type="PROSITE" id="PS51253">
    <property type="entry name" value="HTH_CENPB"/>
    <property type="match status" value="1"/>
</dbReference>
<dbReference type="GO" id="GO:0005634">
    <property type="term" value="C:nucleus"/>
    <property type="evidence" value="ECO:0007669"/>
    <property type="project" value="TreeGrafter"/>
</dbReference>
<dbReference type="Pfam" id="PF03221">
    <property type="entry name" value="HTH_Tnp_Tc5"/>
    <property type="match status" value="1"/>
</dbReference>
<dbReference type="Gene3D" id="1.10.10.60">
    <property type="entry name" value="Homeodomain-like"/>
    <property type="match status" value="1"/>
</dbReference>
<dbReference type="AlphaFoldDB" id="A0A8X6YMH0"/>
<evidence type="ECO:0000259" key="2">
    <source>
        <dbReference type="PROSITE" id="PS51253"/>
    </source>
</evidence>
<sequence>MEKARRIFNYIQAEANDISETFNASRGWFNRFKPRNNFHIIKVTGEAASDDTKAVALKTIIEEGNYSPELVFNVGETGLFWKRMP</sequence>
<dbReference type="InterPro" id="IPR006600">
    <property type="entry name" value="HTH_CenpB_DNA-bd_dom"/>
</dbReference>
<reference evidence="3" key="1">
    <citation type="submission" date="2020-08" db="EMBL/GenBank/DDBJ databases">
        <title>Multicomponent nature underlies the extraordinary mechanical properties of spider dragline silk.</title>
        <authorList>
            <person name="Kono N."/>
            <person name="Nakamura H."/>
            <person name="Mori M."/>
            <person name="Yoshida Y."/>
            <person name="Ohtoshi R."/>
            <person name="Malay A.D."/>
            <person name="Moran D.A.P."/>
            <person name="Tomita M."/>
            <person name="Numata K."/>
            <person name="Arakawa K."/>
        </authorList>
    </citation>
    <scope>NUCLEOTIDE SEQUENCE</scope>
</reference>
<evidence type="ECO:0000256" key="1">
    <source>
        <dbReference type="ARBA" id="ARBA00023125"/>
    </source>
</evidence>
<evidence type="ECO:0000313" key="3">
    <source>
        <dbReference type="EMBL" id="GFY73545.1"/>
    </source>
</evidence>
<evidence type="ECO:0000313" key="4">
    <source>
        <dbReference type="Proteomes" id="UP000886998"/>
    </source>
</evidence>
<dbReference type="InterPro" id="IPR050863">
    <property type="entry name" value="CenT-Element_Derived"/>
</dbReference>
<protein>
    <submittedName>
        <fullName evidence="3">Tigger transposable element-derived protein 1</fullName>
    </submittedName>
</protein>
<dbReference type="PANTHER" id="PTHR19303:SF73">
    <property type="entry name" value="PROTEIN PDC2"/>
    <property type="match status" value="1"/>
</dbReference>
<keyword evidence="4" id="KW-1185">Reference proteome</keyword>
<dbReference type="EMBL" id="BMAV01020169">
    <property type="protein sequence ID" value="GFY73545.1"/>
    <property type="molecule type" value="Genomic_DNA"/>
</dbReference>
<feature type="domain" description="HTH CENPB-type" evidence="2">
    <location>
        <begin position="1"/>
        <end position="42"/>
    </location>
</feature>
<dbReference type="GO" id="GO:0003677">
    <property type="term" value="F:DNA binding"/>
    <property type="evidence" value="ECO:0007669"/>
    <property type="project" value="UniProtKB-KW"/>
</dbReference>
<dbReference type="OrthoDB" id="6426109at2759"/>
<proteinExistence type="predicted"/>
<dbReference type="PANTHER" id="PTHR19303">
    <property type="entry name" value="TRANSPOSON"/>
    <property type="match status" value="1"/>
</dbReference>
<gene>
    <name evidence="3" type="primary">TIGD1</name>
    <name evidence="3" type="ORF">TNIN_398801</name>
</gene>
<accession>A0A8X6YMH0</accession>
<dbReference type="Proteomes" id="UP000886998">
    <property type="component" value="Unassembled WGS sequence"/>
</dbReference>
<organism evidence="3 4">
    <name type="scientific">Trichonephila inaurata madagascariensis</name>
    <dbReference type="NCBI Taxonomy" id="2747483"/>
    <lineage>
        <taxon>Eukaryota</taxon>
        <taxon>Metazoa</taxon>
        <taxon>Ecdysozoa</taxon>
        <taxon>Arthropoda</taxon>
        <taxon>Chelicerata</taxon>
        <taxon>Arachnida</taxon>
        <taxon>Araneae</taxon>
        <taxon>Araneomorphae</taxon>
        <taxon>Entelegynae</taxon>
        <taxon>Araneoidea</taxon>
        <taxon>Nephilidae</taxon>
        <taxon>Trichonephila</taxon>
        <taxon>Trichonephila inaurata</taxon>
    </lineage>
</organism>
<name>A0A8X6YMH0_9ARAC</name>
<keyword evidence="1" id="KW-0238">DNA-binding</keyword>
<comment type="caution">
    <text evidence="3">The sequence shown here is derived from an EMBL/GenBank/DDBJ whole genome shotgun (WGS) entry which is preliminary data.</text>
</comment>